<organism evidence="3 4">
    <name type="scientific">Asanoa hainanensis</name>
    <dbReference type="NCBI Taxonomy" id="560556"/>
    <lineage>
        <taxon>Bacteria</taxon>
        <taxon>Bacillati</taxon>
        <taxon>Actinomycetota</taxon>
        <taxon>Actinomycetes</taxon>
        <taxon>Micromonosporales</taxon>
        <taxon>Micromonosporaceae</taxon>
        <taxon>Asanoa</taxon>
    </lineage>
</organism>
<evidence type="ECO:0000313" key="3">
    <source>
        <dbReference type="EMBL" id="SNT49871.1"/>
    </source>
</evidence>
<name>A0A239N4J3_9ACTN</name>
<dbReference type="InterPro" id="IPR053140">
    <property type="entry name" value="GDSL_Rv0518-like"/>
</dbReference>
<dbReference type="Gene3D" id="2.80.10.50">
    <property type="match status" value="1"/>
</dbReference>
<keyword evidence="4" id="KW-1185">Reference proteome</keyword>
<dbReference type="Proteomes" id="UP000198362">
    <property type="component" value="Unassembled WGS sequence"/>
</dbReference>
<feature type="domain" description="SGNH hydrolase-type esterase" evidence="2">
    <location>
        <begin position="201"/>
        <end position="386"/>
    </location>
</feature>
<dbReference type="SUPFAM" id="SSF52266">
    <property type="entry name" value="SGNH hydrolase"/>
    <property type="match status" value="1"/>
</dbReference>
<dbReference type="Pfam" id="PF13472">
    <property type="entry name" value="Lipase_GDSL_2"/>
    <property type="match status" value="1"/>
</dbReference>
<sequence>MRKSILAAAAVASVVAGGLWQPAFADTTPSAALDGFTGTWAVAPHSSGATFNRQTIRQIVRTSIGGSAARIRLSNAFGNQPLTIANVHLAKRTSGSSIDAASDRAVTFGGATQTTIPVGGSVVSDQVAFAVGALTDVAVSFYLPAATGNATAHDYGFQTNYVVAGNVAGNATLSSPQNRGNYFFLTNLDVQNANAAGAVVALGASITDGVSSPDNANRRWPNDLAVRLNQSGRTVGVLNQGIAGNGLVVPATGQTASVRFDRDVLAQAGVKWVIFSDNPLNDLSNSRGSVTGAQLISATTQLITRAHQAGVKFLCSTLTPFQGAGGWTQAGETGRQAYNAFVRGGSSGCDGVIDQDAATHDPARPTWFLPAYDSGDHLHPNEAGLQAIANAVNLTLFDATGTPPASTVVSYRARANGLVVSTSGTTLVANKSSVGGAAEQFDRVDLGGGRIALRARVNGKYVTAPNGGAGALMANGTAAEPFDEIRNSNGTVTLRAVVNNKYVCADNVGAAPLIANRTAIGPWEQFDQLS</sequence>
<dbReference type="PANTHER" id="PTHR43784:SF2">
    <property type="entry name" value="GDSL-LIKE LIPASE_ACYLHYDROLASE, PUTATIVE (AFU_ORTHOLOGUE AFUA_2G00820)-RELATED"/>
    <property type="match status" value="1"/>
</dbReference>
<protein>
    <submittedName>
        <fullName evidence="3">Lysophospholipase L1</fullName>
    </submittedName>
</protein>
<keyword evidence="1" id="KW-0732">Signal</keyword>
<proteinExistence type="predicted"/>
<accession>A0A239N4J3</accession>
<dbReference type="InterPro" id="IPR013830">
    <property type="entry name" value="SGNH_hydro"/>
</dbReference>
<dbReference type="CDD" id="cd00257">
    <property type="entry name" value="beta-trefoil_FSCN-like"/>
    <property type="match status" value="1"/>
</dbReference>
<gene>
    <name evidence="3" type="ORF">SAMN05421812_107257</name>
</gene>
<dbReference type="PANTHER" id="PTHR43784">
    <property type="entry name" value="GDSL-LIKE LIPASE/ACYLHYDROLASE, PUTATIVE (AFU_ORTHOLOGUE AFUA_2G00820)-RELATED"/>
    <property type="match status" value="1"/>
</dbReference>
<evidence type="ECO:0000313" key="4">
    <source>
        <dbReference type="Proteomes" id="UP000198362"/>
    </source>
</evidence>
<feature type="chain" id="PRO_5012805695" evidence="1">
    <location>
        <begin position="26"/>
        <end position="530"/>
    </location>
</feature>
<dbReference type="InterPro" id="IPR036514">
    <property type="entry name" value="SGNH_hydro_sf"/>
</dbReference>
<dbReference type="OrthoDB" id="1828825at2"/>
<evidence type="ECO:0000259" key="2">
    <source>
        <dbReference type="Pfam" id="PF13472"/>
    </source>
</evidence>
<evidence type="ECO:0000256" key="1">
    <source>
        <dbReference type="SAM" id="SignalP"/>
    </source>
</evidence>
<dbReference type="RefSeq" id="WP_089250866.1">
    <property type="nucleotide sequence ID" value="NZ_FZPH01000007.1"/>
</dbReference>
<dbReference type="EMBL" id="FZPH01000007">
    <property type="protein sequence ID" value="SNT49871.1"/>
    <property type="molecule type" value="Genomic_DNA"/>
</dbReference>
<dbReference type="AlphaFoldDB" id="A0A239N4J3"/>
<dbReference type="Gene3D" id="3.40.50.1110">
    <property type="entry name" value="SGNH hydrolase"/>
    <property type="match status" value="1"/>
</dbReference>
<dbReference type="InterPro" id="IPR008999">
    <property type="entry name" value="Actin-crosslinking"/>
</dbReference>
<reference evidence="3 4" key="1">
    <citation type="submission" date="2017-06" db="EMBL/GenBank/DDBJ databases">
        <authorList>
            <person name="Kim H.J."/>
            <person name="Triplett B.A."/>
        </authorList>
    </citation>
    <scope>NUCLEOTIDE SEQUENCE [LARGE SCALE GENOMIC DNA]</scope>
    <source>
        <strain evidence="3 4">CGMCC 4.5593</strain>
    </source>
</reference>
<feature type="signal peptide" evidence="1">
    <location>
        <begin position="1"/>
        <end position="25"/>
    </location>
</feature>
<dbReference type="SUPFAM" id="SSF50405">
    <property type="entry name" value="Actin-crosslinking proteins"/>
    <property type="match status" value="1"/>
</dbReference>